<sequence>MNSVLADDVRIVEYGNGHGNRKTTSLPDLCCQQDQPGVRVIFMNITSNFAPLPPNLEATMQTKFCIPPWFWAERNRVSSGFYYASTTPSPTPDKPPHHVTLFRFLIKFWSAPQTARLSGAEAGYHWQNLSFATCWSAPAQATLIRFDLPTSVEESIYKTLLSLPSNAFSSHPYATHALLLDVITTLYNSAVWQFRNVVRHHELQRPTLERPMADYTKLHDLARHITHSIEICATAMGVVDSMLSDLRSLPNPFSNNTPANAHSQALADILRQRSLLCGFHLRSQATEARLRNEIALVFHIAAQHESALTQRIAQAAKGDSRAMKTISVLGLVFLPGTFVGSLFSMSFFSFNPSNSSSDLQSAGGPTWRISDRFWIYWVVTLPITAITLAWWFYWQRKLVQRSHGEGRNALQSGTAEKV</sequence>
<gene>
    <name evidence="2" type="ORF">TI39_contig5933g00002</name>
</gene>
<dbReference type="STRING" id="1047168.A0A0F4G440"/>
<evidence type="ECO:0000256" key="1">
    <source>
        <dbReference type="SAM" id="Phobius"/>
    </source>
</evidence>
<dbReference type="Gene3D" id="1.20.58.340">
    <property type="entry name" value="Magnesium transport protein CorA, transmembrane region"/>
    <property type="match status" value="1"/>
</dbReference>
<feature type="transmembrane region" description="Helical" evidence="1">
    <location>
        <begin position="374"/>
        <end position="393"/>
    </location>
</feature>
<evidence type="ECO:0000313" key="2">
    <source>
        <dbReference type="EMBL" id="KJX92059.1"/>
    </source>
</evidence>
<dbReference type="EMBL" id="LAFY01005888">
    <property type="protein sequence ID" value="KJX92059.1"/>
    <property type="molecule type" value="Genomic_DNA"/>
</dbReference>
<dbReference type="AlphaFoldDB" id="A0A0F4G440"/>
<proteinExistence type="predicted"/>
<feature type="transmembrane region" description="Helical" evidence="1">
    <location>
        <begin position="326"/>
        <end position="350"/>
    </location>
</feature>
<dbReference type="OrthoDB" id="2830640at2759"/>
<name>A0A0F4G440_9PEZI</name>
<keyword evidence="1" id="KW-1133">Transmembrane helix</keyword>
<reference evidence="2 3" key="1">
    <citation type="submission" date="2015-03" db="EMBL/GenBank/DDBJ databases">
        <title>RNA-seq based gene annotation and comparative genomics of four Zymoseptoria species reveal species-specific pathogenicity related genes and transposable element activity.</title>
        <authorList>
            <person name="Grandaubert J."/>
            <person name="Bhattacharyya A."/>
            <person name="Stukenbrock E.H."/>
        </authorList>
    </citation>
    <scope>NUCLEOTIDE SEQUENCE [LARGE SCALE GENOMIC DNA]</scope>
    <source>
        <strain evidence="2 3">Zb18110</strain>
    </source>
</reference>
<accession>A0A0F4G440</accession>
<protein>
    <submittedName>
        <fullName evidence="2">Uncharacterized protein</fullName>
    </submittedName>
</protein>
<keyword evidence="3" id="KW-1185">Reference proteome</keyword>
<dbReference type="Proteomes" id="UP000033647">
    <property type="component" value="Unassembled WGS sequence"/>
</dbReference>
<keyword evidence="1" id="KW-0472">Membrane</keyword>
<comment type="caution">
    <text evidence="2">The sequence shown here is derived from an EMBL/GenBank/DDBJ whole genome shotgun (WGS) entry which is preliminary data.</text>
</comment>
<organism evidence="2 3">
    <name type="scientific">Zymoseptoria brevis</name>
    <dbReference type="NCBI Taxonomy" id="1047168"/>
    <lineage>
        <taxon>Eukaryota</taxon>
        <taxon>Fungi</taxon>
        <taxon>Dikarya</taxon>
        <taxon>Ascomycota</taxon>
        <taxon>Pezizomycotina</taxon>
        <taxon>Dothideomycetes</taxon>
        <taxon>Dothideomycetidae</taxon>
        <taxon>Mycosphaerellales</taxon>
        <taxon>Mycosphaerellaceae</taxon>
        <taxon>Zymoseptoria</taxon>
    </lineage>
</organism>
<evidence type="ECO:0000313" key="3">
    <source>
        <dbReference type="Proteomes" id="UP000033647"/>
    </source>
</evidence>
<keyword evidence="1" id="KW-0812">Transmembrane</keyword>